<reference evidence="1" key="1">
    <citation type="journal article" date="2020" name="Stud. Mycol.">
        <title>101 Dothideomycetes genomes: a test case for predicting lifestyles and emergence of pathogens.</title>
        <authorList>
            <person name="Haridas S."/>
            <person name="Albert R."/>
            <person name="Binder M."/>
            <person name="Bloem J."/>
            <person name="Labutti K."/>
            <person name="Salamov A."/>
            <person name="Andreopoulos B."/>
            <person name="Baker S."/>
            <person name="Barry K."/>
            <person name="Bills G."/>
            <person name="Bluhm B."/>
            <person name="Cannon C."/>
            <person name="Castanera R."/>
            <person name="Culley D."/>
            <person name="Daum C."/>
            <person name="Ezra D."/>
            <person name="Gonzalez J."/>
            <person name="Henrissat B."/>
            <person name="Kuo A."/>
            <person name="Liang C."/>
            <person name="Lipzen A."/>
            <person name="Lutzoni F."/>
            <person name="Magnuson J."/>
            <person name="Mondo S."/>
            <person name="Nolan M."/>
            <person name="Ohm R."/>
            <person name="Pangilinan J."/>
            <person name="Park H.-J."/>
            <person name="Ramirez L."/>
            <person name="Alfaro M."/>
            <person name="Sun H."/>
            <person name="Tritt A."/>
            <person name="Yoshinaga Y."/>
            <person name="Zwiers L.-H."/>
            <person name="Turgeon B."/>
            <person name="Goodwin S."/>
            <person name="Spatafora J."/>
            <person name="Crous P."/>
            <person name="Grigoriev I."/>
        </authorList>
    </citation>
    <scope>NUCLEOTIDE SEQUENCE</scope>
    <source>
        <strain evidence="1">CBS 480.64</strain>
    </source>
</reference>
<dbReference type="Proteomes" id="UP000799421">
    <property type="component" value="Unassembled WGS sequence"/>
</dbReference>
<proteinExistence type="predicted"/>
<name>A0A6A7C4K1_9PEZI</name>
<gene>
    <name evidence="1" type="ORF">K470DRAFT_255803</name>
</gene>
<organism evidence="1 2">
    <name type="scientific">Piedraia hortae CBS 480.64</name>
    <dbReference type="NCBI Taxonomy" id="1314780"/>
    <lineage>
        <taxon>Eukaryota</taxon>
        <taxon>Fungi</taxon>
        <taxon>Dikarya</taxon>
        <taxon>Ascomycota</taxon>
        <taxon>Pezizomycotina</taxon>
        <taxon>Dothideomycetes</taxon>
        <taxon>Dothideomycetidae</taxon>
        <taxon>Capnodiales</taxon>
        <taxon>Piedraiaceae</taxon>
        <taxon>Piedraia</taxon>
    </lineage>
</organism>
<evidence type="ECO:0000313" key="1">
    <source>
        <dbReference type="EMBL" id="KAF2862516.1"/>
    </source>
</evidence>
<sequence length="117" mass="13450">MWDLPMGHVPNGLLPYHGFGQPTYNFSSPPKSIPLKTWMPPPEPVPQKNWMLKQYHEFPLPPTPPTYSSAIETFYFTVKQPEHIFTTIEKIAQPSRAANKPQPNIHNMALVRRGYPI</sequence>
<dbReference type="AlphaFoldDB" id="A0A6A7C4K1"/>
<evidence type="ECO:0000313" key="2">
    <source>
        <dbReference type="Proteomes" id="UP000799421"/>
    </source>
</evidence>
<keyword evidence="2" id="KW-1185">Reference proteome</keyword>
<protein>
    <submittedName>
        <fullName evidence="1">Uncharacterized protein</fullName>
    </submittedName>
</protein>
<dbReference type="EMBL" id="MU005965">
    <property type="protein sequence ID" value="KAF2862516.1"/>
    <property type="molecule type" value="Genomic_DNA"/>
</dbReference>
<accession>A0A6A7C4K1</accession>